<feature type="compositionally biased region" description="Basic and acidic residues" evidence="12">
    <location>
        <begin position="1516"/>
        <end position="1527"/>
    </location>
</feature>
<dbReference type="GO" id="GO:0032266">
    <property type="term" value="F:phosphatidylinositol-3-phosphate binding"/>
    <property type="evidence" value="ECO:0007669"/>
    <property type="project" value="TreeGrafter"/>
</dbReference>
<evidence type="ECO:0000313" key="13">
    <source>
        <dbReference type="EMBL" id="KAJ6216747.1"/>
    </source>
</evidence>
<feature type="compositionally biased region" description="Acidic residues" evidence="12">
    <location>
        <begin position="1183"/>
        <end position="1199"/>
    </location>
</feature>
<dbReference type="InterPro" id="IPR026849">
    <property type="entry name" value="ATG2"/>
</dbReference>
<comment type="catalytic activity">
    <reaction evidence="11">
        <text>a 1,2-diacyl-sn-glycero-3-phosphoethanolamine(in) = a 1,2-diacyl-sn-glycero-3-phosphoethanolamine(out)</text>
        <dbReference type="Rhea" id="RHEA:38895"/>
        <dbReference type="ChEBI" id="CHEBI:64612"/>
    </reaction>
</comment>
<dbReference type="GO" id="GO:0043495">
    <property type="term" value="F:protein-membrane adaptor activity"/>
    <property type="evidence" value="ECO:0007669"/>
    <property type="project" value="TreeGrafter"/>
</dbReference>
<dbReference type="GO" id="GO:0000422">
    <property type="term" value="P:autophagy of mitochondrion"/>
    <property type="evidence" value="ECO:0007669"/>
    <property type="project" value="TreeGrafter"/>
</dbReference>
<feature type="region of interest" description="Disordered" evidence="12">
    <location>
        <begin position="1183"/>
        <end position="1203"/>
    </location>
</feature>
<dbReference type="GO" id="GO:0061908">
    <property type="term" value="C:phagophore"/>
    <property type="evidence" value="ECO:0007669"/>
    <property type="project" value="TreeGrafter"/>
</dbReference>
<reference evidence="13" key="1">
    <citation type="submission" date="2022-12" db="EMBL/GenBank/DDBJ databases">
        <title>Genome assemblies of Blomia tropicalis.</title>
        <authorList>
            <person name="Cui Y."/>
        </authorList>
    </citation>
    <scope>NUCLEOTIDE SEQUENCE</scope>
    <source>
        <tissue evidence="13">Adult mites</tissue>
    </source>
</reference>
<feature type="region of interest" description="Disordered" evidence="12">
    <location>
        <begin position="1513"/>
        <end position="1557"/>
    </location>
</feature>
<dbReference type="OMA" id="VDNHFCL"/>
<keyword evidence="5" id="KW-0813">Transport</keyword>
<keyword evidence="9" id="KW-0472">Membrane</keyword>
<dbReference type="PANTHER" id="PTHR13190:SF1">
    <property type="entry name" value="AUTOPHAGY-RELATED 2, ISOFORM A"/>
    <property type="match status" value="1"/>
</dbReference>
<evidence type="ECO:0000256" key="3">
    <source>
        <dbReference type="ARBA" id="ARBA00009714"/>
    </source>
</evidence>
<accession>A0A9Q0M2I4</accession>
<dbReference type="Pfam" id="PF13329">
    <property type="entry name" value="ATG2_CAD"/>
    <property type="match status" value="1"/>
</dbReference>
<evidence type="ECO:0000256" key="10">
    <source>
        <dbReference type="ARBA" id="ARBA00024479"/>
    </source>
</evidence>
<dbReference type="GO" id="GO:0000045">
    <property type="term" value="P:autophagosome assembly"/>
    <property type="evidence" value="ECO:0007669"/>
    <property type="project" value="TreeGrafter"/>
</dbReference>
<dbReference type="EMBL" id="JAPWDV010000003">
    <property type="protein sequence ID" value="KAJ6216747.1"/>
    <property type="molecule type" value="Genomic_DNA"/>
</dbReference>
<protein>
    <recommendedName>
        <fullName evidence="4">Autophagy-related protein 2</fullName>
    </recommendedName>
</protein>
<dbReference type="GO" id="GO:0006869">
    <property type="term" value="P:lipid transport"/>
    <property type="evidence" value="ECO:0007669"/>
    <property type="project" value="UniProtKB-KW"/>
</dbReference>
<sequence>MAWLTESFKKCAVKYLLQRNLGCYLSRELDLSQLNVELINGKGSIDDIPLDVNAINDEVSKYVPLKFLSGTVDRIELAIPWSSLWTESCAVCLRGIELHIELDRRNRTDLNQTSILSKSLMTSSMEIAEEIVNQESEKYEGLEKMAQLINSVIRRFQVTLQDLRLKFALNEYVGDQRQIEFRIGEIGLIEEHLQLNDKEKMNNDQTQMGIQQTLSDVVTKQVMITDIEVLINGTLITKLRKHKVNIRFDGNRIDVDAVLPFIYAILNTEHLNVILDFIQMFSSKDESTTSGSTGLMDCIDPAIPKEMTGQDYRLMQEMMRYEDRNHHRNNLIGSSMLSNHNHSKNWTTSIDDDEERFMPFNHNYDQRESNVPTTQLDESNTMVTTVLKFPGLVLCLITDESDESMPSFREMPTYDNMPSFIGVNNFLNETLNEYDHIRLLAPHLTLEIRPEQFQFSCANISMYEYHDEMLNNFLSMKSTDANAMQSNVRLRLVNNELKITLSATSAKLDPTFIERHHKLMKLFETNRTGNRQRYRNISTSSLNNVYNGTISNNDEPFNVIIECEKLDLEMYFPIPDLRQERNQLSNLHDEILFIELTEMELRLDAKSGDLVCSQIDIDILVDDRQRKIFHSKSDSTNISLSFSTETPTHVTETEIDSDYILNGMESMHESINYFTASTMNHNKNYTNPFQVKRKMFDDDGLEQILTPGDRDHVECYLNSNRGSSRIFVRVDIPFGEMYLENKAMFELIYNRFVNDLILWTPYFPKKIDRPELILPSMMMESDGIFKSVLTSATIEHHLSESQTEDMDSSYTIQPAAIDSSASNFLPMNHNNNNQNNHLLDSITSDNSYHSILDNSTVPGALLINNNSKPNNEFMLELNIDCLSIDFYTQSGQKNNLFTQKLLVGIVVGPETERTTTICLNGENLSLKYDDRHILIGNTYLDSHCCSIGMSIDIKRETDLLKKIKLAVQMRQALLVGLELPIYDELYEFVNLKDDEIIGYVCPKVIVELHTDIVQCGISFDNLKERPTLLHCEDIYLTSMVVENTSQTILRFFIEEAFLCFKRNNHCHEMLKNYIAVIDSGIIDINLKISKDGRLELKISNNEINVKVCPDSLATLCQFLQLFATQVSGGDCTTSSDDTTMDMTENSEIYMKKNNLNGTDLIADALNECSNEYNDRMCQNYDGDDLNNYEDDEKENEDDDNGGKSYRMSQCINCDGGQLNESNFWILGDDDLGTGINLTKEPQVRVLTDKPIRMVENYFKQSNYNVMPEITASTLARYVLEKMSLRVSLYGGKDFDDIPMDDGDDQSDQRTYKPDAISLANMSIRSGRSLSTLTSNMNQRDQKVRFQQNSVVWENIDLISNNGYLTNMTNESHFNFKNSGGTKRKNDTCVVLMLNRIKLLFENFDKDYDLAWRFFFLVQEIEIIDRVNASRIKKILYEYISQTTPRRKYSNMFSIRLTCNRNFQDNNEECDLKISLKPLRVNIDQDTLIFLMEFFQMVNEILTNKLQQQQNNGIYSKHSDNSSDNKFGDDEDDDDDEQQHVGRTSSMNERIRRTSTSSNSSFDNLFIKSFTFSPDVPIRLDYHGKHIDLKQGALPGIFLGLAQLNQSELHLKKLSNKHGILGFEKVLSYVIEEWAKDIKRNQLPSILGGVGPMHSFIQLFQGIRDLFWMPIDQYRRDQRIVRGIQRGAYAFSISTAMATLELANRLVSLIQSTAQFAHDVVTPPTPGGSGSGGRSGLVGGGSGIGVGGSCGNNGTMSTFHNSQPRDFREGITVAYTVMREGMHDTVRAVANAGMVSDDMGTVFGEVVRQIPSTLVRPFIHVSQATSSVLVGMRNQLTPEARKDDHEKWKNANER</sequence>
<keyword evidence="14" id="KW-1185">Reference proteome</keyword>
<dbReference type="GO" id="GO:0061723">
    <property type="term" value="P:glycophagy"/>
    <property type="evidence" value="ECO:0007669"/>
    <property type="project" value="TreeGrafter"/>
</dbReference>
<evidence type="ECO:0000256" key="7">
    <source>
        <dbReference type="ARBA" id="ARBA00023006"/>
    </source>
</evidence>
<evidence type="ECO:0000256" key="1">
    <source>
        <dbReference type="ARBA" id="ARBA00004406"/>
    </source>
</evidence>
<name>A0A9Q0M2I4_BLOTA</name>
<dbReference type="GO" id="GO:0005789">
    <property type="term" value="C:endoplasmic reticulum membrane"/>
    <property type="evidence" value="ECO:0007669"/>
    <property type="project" value="UniProtKB-SubCell"/>
</dbReference>
<comment type="subcellular location">
    <subcellularLocation>
        <location evidence="1">Endoplasmic reticulum membrane</location>
        <topology evidence="1">Peripheral membrane protein</topology>
    </subcellularLocation>
    <subcellularLocation>
        <location evidence="2">Preautophagosomal structure membrane</location>
        <topology evidence="2">Peripheral membrane protein</topology>
    </subcellularLocation>
</comment>
<dbReference type="GO" id="GO:0034045">
    <property type="term" value="C:phagophore assembly site membrane"/>
    <property type="evidence" value="ECO:0007669"/>
    <property type="project" value="UniProtKB-SubCell"/>
</dbReference>
<comment type="similarity">
    <text evidence="3">Belongs to the ATG2 family.</text>
</comment>
<comment type="catalytic activity">
    <reaction evidence="10">
        <text>a 1,2-diacyl-sn-glycero-3-phospho-L-serine(in) = a 1,2-diacyl-sn-glycero-3-phospho-L-serine(out)</text>
        <dbReference type="Rhea" id="RHEA:38663"/>
        <dbReference type="ChEBI" id="CHEBI:57262"/>
    </reaction>
</comment>
<keyword evidence="8" id="KW-0445">Lipid transport</keyword>
<keyword evidence="7" id="KW-0072">Autophagy</keyword>
<dbReference type="GO" id="GO:0034727">
    <property type="term" value="P:piecemeal microautophagy of the nucleus"/>
    <property type="evidence" value="ECO:0007669"/>
    <property type="project" value="TreeGrafter"/>
</dbReference>
<dbReference type="GO" id="GO:0061709">
    <property type="term" value="P:reticulophagy"/>
    <property type="evidence" value="ECO:0007669"/>
    <property type="project" value="TreeGrafter"/>
</dbReference>
<evidence type="ECO:0000256" key="6">
    <source>
        <dbReference type="ARBA" id="ARBA00022824"/>
    </source>
</evidence>
<gene>
    <name evidence="13" type="ORF">RDWZM_007904</name>
</gene>
<keyword evidence="6" id="KW-0256">Endoplasmic reticulum</keyword>
<evidence type="ECO:0000256" key="11">
    <source>
        <dbReference type="ARBA" id="ARBA00024615"/>
    </source>
</evidence>
<evidence type="ECO:0000313" key="14">
    <source>
        <dbReference type="Proteomes" id="UP001142055"/>
    </source>
</evidence>
<evidence type="ECO:0000256" key="4">
    <source>
        <dbReference type="ARBA" id="ARBA00018070"/>
    </source>
</evidence>
<evidence type="ECO:0000256" key="8">
    <source>
        <dbReference type="ARBA" id="ARBA00023055"/>
    </source>
</evidence>
<dbReference type="Proteomes" id="UP001142055">
    <property type="component" value="Chromosome 3"/>
</dbReference>
<proteinExistence type="inferred from homology"/>
<evidence type="ECO:0000256" key="12">
    <source>
        <dbReference type="SAM" id="MobiDB-lite"/>
    </source>
</evidence>
<comment type="caution">
    <text evidence="13">The sequence shown here is derived from an EMBL/GenBank/DDBJ whole genome shotgun (WGS) entry which is preliminary data.</text>
</comment>
<evidence type="ECO:0000256" key="5">
    <source>
        <dbReference type="ARBA" id="ARBA00022448"/>
    </source>
</evidence>
<evidence type="ECO:0000256" key="2">
    <source>
        <dbReference type="ARBA" id="ARBA00004623"/>
    </source>
</evidence>
<dbReference type="PANTHER" id="PTHR13190">
    <property type="entry name" value="AUTOPHAGY-RELATED 2, ISOFORM A"/>
    <property type="match status" value="1"/>
</dbReference>
<evidence type="ECO:0000256" key="9">
    <source>
        <dbReference type="ARBA" id="ARBA00023136"/>
    </source>
</evidence>
<organism evidence="13 14">
    <name type="scientific">Blomia tropicalis</name>
    <name type="common">Mite</name>
    <dbReference type="NCBI Taxonomy" id="40697"/>
    <lineage>
        <taxon>Eukaryota</taxon>
        <taxon>Metazoa</taxon>
        <taxon>Ecdysozoa</taxon>
        <taxon>Arthropoda</taxon>
        <taxon>Chelicerata</taxon>
        <taxon>Arachnida</taxon>
        <taxon>Acari</taxon>
        <taxon>Acariformes</taxon>
        <taxon>Sarcoptiformes</taxon>
        <taxon>Astigmata</taxon>
        <taxon>Glycyphagoidea</taxon>
        <taxon>Echimyopodidae</taxon>
        <taxon>Blomia</taxon>
    </lineage>
</organism>